<sequence>MSHDAILHEIASKLPVTPNARKRRIWIACMVVGAASFGFLLATQPQRAWASYLVNMLFFLGIAMGGVTFAAAIRLCNGHWAGPIQRLGESLSSYLPAGIATVALFLVFGAPSVFPWVQHPDPRQAPYLNLPFLAARSLGGLLLFGWLARRMVAVSLRPDARALLPHVAPELKPAYEKLTEGWRGDAAEEAWQRHQLAHLAPQVALAYAVFVTVMGWDFVMSLTPNWISGLFGWFVWAGAFLSAIAMVVFLATQVRTKYRLEPYVTSAHFWDTGKVMFSFSIFWVYLFWSQYLPIWYANMPEETWWVFIRFEEPWRALSFTVFGMVFLIPYLGLMNKTTKSSPFWMMCFSLVILAGVWLERHVLVMPSVHPERVWLGLPEAGVMLGFLGVFGWRVQGFLTKYPCVNVYDLLHPRGGHGH</sequence>
<gene>
    <name evidence="2" type="ORF">ENR23_07125</name>
</gene>
<dbReference type="EMBL" id="DSQF01000014">
    <property type="protein sequence ID" value="HGZ43183.1"/>
    <property type="molecule type" value="Genomic_DNA"/>
</dbReference>
<protein>
    <recommendedName>
        <fullName evidence="3">Molybdopterin oxidoreductase</fullName>
    </recommendedName>
</protein>
<dbReference type="PANTHER" id="PTHR43044">
    <property type="match status" value="1"/>
</dbReference>
<feature type="transmembrane region" description="Helical" evidence="1">
    <location>
        <begin position="49"/>
        <end position="73"/>
    </location>
</feature>
<evidence type="ECO:0008006" key="3">
    <source>
        <dbReference type="Google" id="ProtNLM"/>
    </source>
</evidence>
<name>A0A832I2D6_UNCEI</name>
<feature type="transmembrane region" description="Helical" evidence="1">
    <location>
        <begin position="25"/>
        <end position="43"/>
    </location>
</feature>
<feature type="transmembrane region" description="Helical" evidence="1">
    <location>
        <begin position="373"/>
        <end position="392"/>
    </location>
</feature>
<proteinExistence type="predicted"/>
<evidence type="ECO:0000256" key="1">
    <source>
        <dbReference type="SAM" id="Phobius"/>
    </source>
</evidence>
<feature type="transmembrane region" description="Helical" evidence="1">
    <location>
        <begin position="341"/>
        <end position="358"/>
    </location>
</feature>
<feature type="transmembrane region" description="Helical" evidence="1">
    <location>
        <begin position="94"/>
        <end position="114"/>
    </location>
</feature>
<keyword evidence="1" id="KW-0472">Membrane</keyword>
<reference evidence="2" key="1">
    <citation type="journal article" date="2020" name="mSystems">
        <title>Genome- and Community-Level Interaction Insights into Carbon Utilization and Element Cycling Functions of Hydrothermarchaeota in Hydrothermal Sediment.</title>
        <authorList>
            <person name="Zhou Z."/>
            <person name="Liu Y."/>
            <person name="Xu W."/>
            <person name="Pan J."/>
            <person name="Luo Z.H."/>
            <person name="Li M."/>
        </authorList>
    </citation>
    <scope>NUCLEOTIDE SEQUENCE [LARGE SCALE GENOMIC DNA]</scope>
    <source>
        <strain evidence="2">SpSt-381</strain>
    </source>
</reference>
<dbReference type="AlphaFoldDB" id="A0A832I2D6"/>
<evidence type="ECO:0000313" key="2">
    <source>
        <dbReference type="EMBL" id="HGZ43183.1"/>
    </source>
</evidence>
<organism evidence="2">
    <name type="scientific">Eiseniibacteriota bacterium</name>
    <dbReference type="NCBI Taxonomy" id="2212470"/>
    <lineage>
        <taxon>Bacteria</taxon>
        <taxon>Candidatus Eiseniibacteriota</taxon>
    </lineage>
</organism>
<dbReference type="PANTHER" id="PTHR43044:SF1">
    <property type="entry name" value="QUINOL:CYTOCHROME C OXIDOREDUCTASE QUINONE-BINDING SUBUNIT 2"/>
    <property type="match status" value="1"/>
</dbReference>
<comment type="caution">
    <text evidence="2">The sequence shown here is derived from an EMBL/GenBank/DDBJ whole genome shotgun (WGS) entry which is preliminary data.</text>
</comment>
<feature type="transmembrane region" description="Helical" evidence="1">
    <location>
        <begin position="126"/>
        <end position="148"/>
    </location>
</feature>
<accession>A0A832I2D6</accession>
<keyword evidence="1" id="KW-1133">Transmembrane helix</keyword>
<feature type="transmembrane region" description="Helical" evidence="1">
    <location>
        <begin position="233"/>
        <end position="254"/>
    </location>
</feature>
<feature type="transmembrane region" description="Helical" evidence="1">
    <location>
        <begin position="275"/>
        <end position="296"/>
    </location>
</feature>
<feature type="transmembrane region" description="Helical" evidence="1">
    <location>
        <begin position="316"/>
        <end position="334"/>
    </location>
</feature>
<keyword evidence="1" id="KW-0812">Transmembrane</keyword>
<feature type="transmembrane region" description="Helical" evidence="1">
    <location>
        <begin position="203"/>
        <end position="227"/>
    </location>
</feature>